<dbReference type="Gene3D" id="1.20.120.330">
    <property type="entry name" value="Nucleotidyltransferases domain 2"/>
    <property type="match status" value="1"/>
</dbReference>
<reference evidence="2 3" key="1">
    <citation type="submission" date="2023-01" db="EMBL/GenBank/DDBJ databases">
        <title>Novel species of the genus Asticcacaulis isolated from rivers.</title>
        <authorList>
            <person name="Lu H."/>
        </authorList>
    </citation>
    <scope>NUCLEOTIDE SEQUENCE [LARGE SCALE GENOMIC DNA]</scope>
    <source>
        <strain evidence="2 3">DXS10W</strain>
    </source>
</reference>
<feature type="domain" description="HEPN" evidence="1">
    <location>
        <begin position="177"/>
        <end position="297"/>
    </location>
</feature>
<protein>
    <submittedName>
        <fullName evidence="2">HEPN domain-containing protein</fullName>
    </submittedName>
</protein>
<comment type="caution">
    <text evidence="2">The sequence shown here is derived from an EMBL/GenBank/DDBJ whole genome shotgun (WGS) entry which is preliminary data.</text>
</comment>
<name>A0ABT5IB98_9CAUL</name>
<dbReference type="InterPro" id="IPR052548">
    <property type="entry name" value="Type_VII_TA_antitoxin"/>
</dbReference>
<accession>A0ABT5IB98</accession>
<dbReference type="InterPro" id="IPR007842">
    <property type="entry name" value="HEPN_dom"/>
</dbReference>
<evidence type="ECO:0000313" key="3">
    <source>
        <dbReference type="Proteomes" id="UP001216595"/>
    </source>
</evidence>
<dbReference type="PROSITE" id="PS50910">
    <property type="entry name" value="HEPN"/>
    <property type="match status" value="1"/>
</dbReference>
<evidence type="ECO:0000313" key="2">
    <source>
        <dbReference type="EMBL" id="MDC7692741.1"/>
    </source>
</evidence>
<dbReference type="EMBL" id="JAQQKW010000001">
    <property type="protein sequence ID" value="MDC7692741.1"/>
    <property type="molecule type" value="Genomic_DNA"/>
</dbReference>
<sequence length="306" mass="35429">MLPDALDHLPDSKRRELEHVVKVLFDSFEGATQTKLSEKRKSGRILKLILFGSYARGDWVEDHLSGYRSDYDLLVVVNTQEFTDLQEYWSEADDRFTREYTLTHELKTPVSFIVHSLADVNDQLARGRPFFSDIVKDGVMLYEAEGHPLAKAKNLIPSEIVDEAKGYYDQWISSAERRIENASYLIERATKESNWGNDAAFILHQSAEALYHCVLLTLTLYSPKSHRLTFLRSQAEGLDQTLRTVWPENDRFARRCFAKLQRAYVEARYSAEYQIDLAELTWLKERIETLKGVVKAICEKKVEIRA</sequence>
<dbReference type="CDD" id="cd05403">
    <property type="entry name" value="NT_KNTase_like"/>
    <property type="match status" value="1"/>
</dbReference>
<dbReference type="Pfam" id="PF18765">
    <property type="entry name" value="Polbeta"/>
    <property type="match status" value="1"/>
</dbReference>
<evidence type="ECO:0000259" key="1">
    <source>
        <dbReference type="PROSITE" id="PS50910"/>
    </source>
</evidence>
<dbReference type="RefSeq" id="WP_272739519.1">
    <property type="nucleotide sequence ID" value="NZ_JAQQKW010000001.1"/>
</dbReference>
<dbReference type="PANTHER" id="PTHR33933:SF1">
    <property type="entry name" value="PROTEIN ADENYLYLTRANSFERASE MNTA-RELATED"/>
    <property type="match status" value="1"/>
</dbReference>
<dbReference type="SUPFAM" id="SSF81301">
    <property type="entry name" value="Nucleotidyltransferase"/>
    <property type="match status" value="1"/>
</dbReference>
<gene>
    <name evidence="2" type="ORF">PQU94_00435</name>
</gene>
<dbReference type="SMART" id="SM00748">
    <property type="entry name" value="HEPN"/>
    <property type="match status" value="1"/>
</dbReference>
<dbReference type="InterPro" id="IPR041633">
    <property type="entry name" value="Polbeta"/>
</dbReference>
<keyword evidence="3" id="KW-1185">Reference proteome</keyword>
<dbReference type="Pfam" id="PF05168">
    <property type="entry name" value="HEPN"/>
    <property type="match status" value="1"/>
</dbReference>
<proteinExistence type="predicted"/>
<dbReference type="InterPro" id="IPR043519">
    <property type="entry name" value="NT_sf"/>
</dbReference>
<dbReference type="Proteomes" id="UP001216595">
    <property type="component" value="Unassembled WGS sequence"/>
</dbReference>
<dbReference type="SUPFAM" id="SSF81593">
    <property type="entry name" value="Nucleotidyltransferase substrate binding subunit/domain"/>
    <property type="match status" value="1"/>
</dbReference>
<dbReference type="Gene3D" id="3.30.460.10">
    <property type="entry name" value="Beta Polymerase, domain 2"/>
    <property type="match status" value="1"/>
</dbReference>
<organism evidence="2 3">
    <name type="scientific">Asticcacaulis currens</name>
    <dbReference type="NCBI Taxonomy" id="2984210"/>
    <lineage>
        <taxon>Bacteria</taxon>
        <taxon>Pseudomonadati</taxon>
        <taxon>Pseudomonadota</taxon>
        <taxon>Alphaproteobacteria</taxon>
        <taxon>Caulobacterales</taxon>
        <taxon>Caulobacteraceae</taxon>
        <taxon>Asticcacaulis</taxon>
    </lineage>
</organism>
<dbReference type="PANTHER" id="PTHR33933">
    <property type="entry name" value="NUCLEOTIDYLTRANSFERASE"/>
    <property type="match status" value="1"/>
</dbReference>